<organism evidence="2 3">
    <name type="scientific">Rossellomorea marisflavi</name>
    <dbReference type="NCBI Taxonomy" id="189381"/>
    <lineage>
        <taxon>Bacteria</taxon>
        <taxon>Bacillati</taxon>
        <taxon>Bacillota</taxon>
        <taxon>Bacilli</taxon>
        <taxon>Bacillales</taxon>
        <taxon>Bacillaceae</taxon>
        <taxon>Rossellomorea</taxon>
    </lineage>
</organism>
<accession>A0A5D4RQQ0</accession>
<dbReference type="AlphaFoldDB" id="A0A5D4RQQ0"/>
<keyword evidence="1" id="KW-1133">Transmembrane helix</keyword>
<proteinExistence type="predicted"/>
<dbReference type="Proteomes" id="UP000322997">
    <property type="component" value="Unassembled WGS sequence"/>
</dbReference>
<comment type="caution">
    <text evidence="2">The sequence shown here is derived from an EMBL/GenBank/DDBJ whole genome shotgun (WGS) entry which is preliminary data.</text>
</comment>
<gene>
    <name evidence="2" type="ORF">FZC83_15415</name>
</gene>
<evidence type="ECO:0000313" key="3">
    <source>
        <dbReference type="Proteomes" id="UP000322997"/>
    </source>
</evidence>
<sequence>MGGGDSVFMLSLLILCAGLVFVTAVAVRLVNNGKQKSDIKEERLTSVEEKLDEILIATKKKGSK</sequence>
<name>A0A5D4RQQ0_9BACI</name>
<reference evidence="2 3" key="1">
    <citation type="submission" date="2019-08" db="EMBL/GenBank/DDBJ databases">
        <title>Bacillus genomes from the desert of Cuatro Cienegas, Coahuila.</title>
        <authorList>
            <person name="Olmedo-Alvarez G."/>
        </authorList>
    </citation>
    <scope>NUCLEOTIDE SEQUENCE [LARGE SCALE GENOMIC DNA]</scope>
    <source>
        <strain evidence="2 3">CH108_3D</strain>
    </source>
</reference>
<evidence type="ECO:0000256" key="1">
    <source>
        <dbReference type="SAM" id="Phobius"/>
    </source>
</evidence>
<dbReference type="RefSeq" id="WP_056540752.1">
    <property type="nucleotide sequence ID" value="NZ_CP128801.1"/>
</dbReference>
<keyword evidence="1" id="KW-0472">Membrane</keyword>
<dbReference type="EMBL" id="VTEQ01000004">
    <property type="protein sequence ID" value="TYS53079.1"/>
    <property type="molecule type" value="Genomic_DNA"/>
</dbReference>
<keyword evidence="1" id="KW-0812">Transmembrane</keyword>
<evidence type="ECO:0000313" key="2">
    <source>
        <dbReference type="EMBL" id="TYS53079.1"/>
    </source>
</evidence>
<protein>
    <recommendedName>
        <fullName evidence="4">DUF4083 domain-containing protein</fullName>
    </recommendedName>
</protein>
<evidence type="ECO:0008006" key="4">
    <source>
        <dbReference type="Google" id="ProtNLM"/>
    </source>
</evidence>
<feature type="transmembrane region" description="Helical" evidence="1">
    <location>
        <begin position="6"/>
        <end position="30"/>
    </location>
</feature>